<dbReference type="AlphaFoldDB" id="A0A5B6TID2"/>
<organism evidence="1 2">
    <name type="scientific">Rufibacter hautae</name>
    <dbReference type="NCBI Taxonomy" id="2595005"/>
    <lineage>
        <taxon>Bacteria</taxon>
        <taxon>Pseudomonadati</taxon>
        <taxon>Bacteroidota</taxon>
        <taxon>Cytophagia</taxon>
        <taxon>Cytophagales</taxon>
        <taxon>Hymenobacteraceae</taxon>
        <taxon>Rufibacter</taxon>
    </lineage>
</organism>
<comment type="caution">
    <text evidence="1">The sequence shown here is derived from an EMBL/GenBank/DDBJ whole genome shotgun (WGS) entry which is preliminary data.</text>
</comment>
<dbReference type="RefSeq" id="WP_149088852.1">
    <property type="nucleotide sequence ID" value="NZ_VKKY01000001.1"/>
</dbReference>
<sequence length="110" mass="13290">MALVFLCLMMYNKNYFYKLRRPSEKLFAEVVEYRWEKGPMRNDYTKLCYPYVRISGKEESSLVKLSYANNHSEPFKIGEVVEVFWHEKTLLYYHACETGFMKFIPAFKKE</sequence>
<protein>
    <recommendedName>
        <fullName evidence="3">DUF3592 domain-containing protein</fullName>
    </recommendedName>
</protein>
<proteinExistence type="predicted"/>
<accession>A0A5B6TID2</accession>
<keyword evidence="2" id="KW-1185">Reference proteome</keyword>
<dbReference type="EMBL" id="VKKY01000001">
    <property type="protein sequence ID" value="KAA3439207.1"/>
    <property type="molecule type" value="Genomic_DNA"/>
</dbReference>
<gene>
    <name evidence="1" type="ORF">FOA19_00535</name>
</gene>
<dbReference type="OrthoDB" id="1166396at2"/>
<evidence type="ECO:0000313" key="2">
    <source>
        <dbReference type="Proteomes" id="UP000324133"/>
    </source>
</evidence>
<evidence type="ECO:0000313" key="1">
    <source>
        <dbReference type="EMBL" id="KAA3439207.1"/>
    </source>
</evidence>
<reference evidence="1 2" key="1">
    <citation type="submission" date="2019-07" db="EMBL/GenBank/DDBJ databases">
        <title>Rufibacter sp. nov., isolated from lake sediment.</title>
        <authorList>
            <person name="Qu J.-H."/>
        </authorList>
    </citation>
    <scope>NUCLEOTIDE SEQUENCE [LARGE SCALE GENOMIC DNA]</scope>
    <source>
        <strain evidence="1 2">NBS58-1</strain>
    </source>
</reference>
<dbReference type="Proteomes" id="UP000324133">
    <property type="component" value="Unassembled WGS sequence"/>
</dbReference>
<name>A0A5B6TID2_9BACT</name>
<evidence type="ECO:0008006" key="3">
    <source>
        <dbReference type="Google" id="ProtNLM"/>
    </source>
</evidence>